<evidence type="ECO:0000313" key="1">
    <source>
        <dbReference type="Proteomes" id="UP000504629"/>
    </source>
</evidence>
<dbReference type="KEGG" id="bman:114249349"/>
<proteinExistence type="predicted"/>
<dbReference type="GeneID" id="114249349"/>
<organism evidence="1 2">
    <name type="scientific">Bombyx mandarina</name>
    <name type="common">Wild silk moth</name>
    <name type="synonym">Wild silkworm</name>
    <dbReference type="NCBI Taxonomy" id="7092"/>
    <lineage>
        <taxon>Eukaryota</taxon>
        <taxon>Metazoa</taxon>
        <taxon>Ecdysozoa</taxon>
        <taxon>Arthropoda</taxon>
        <taxon>Hexapoda</taxon>
        <taxon>Insecta</taxon>
        <taxon>Pterygota</taxon>
        <taxon>Neoptera</taxon>
        <taxon>Endopterygota</taxon>
        <taxon>Lepidoptera</taxon>
        <taxon>Glossata</taxon>
        <taxon>Ditrysia</taxon>
        <taxon>Bombycoidea</taxon>
        <taxon>Bombycidae</taxon>
        <taxon>Bombycinae</taxon>
        <taxon>Bombyx</taxon>
    </lineage>
</organism>
<protein>
    <submittedName>
        <fullName evidence="2">Uncharacterized protein LOC114249349</fullName>
    </submittedName>
</protein>
<reference evidence="2" key="1">
    <citation type="submission" date="2025-08" db="UniProtKB">
        <authorList>
            <consortium name="RefSeq"/>
        </authorList>
    </citation>
    <scope>IDENTIFICATION</scope>
    <source>
        <tissue evidence="2">Silk gland</tissue>
    </source>
</reference>
<dbReference type="AlphaFoldDB" id="A0A6J2KAK2"/>
<gene>
    <name evidence="2" type="primary">LOC114249349</name>
</gene>
<name>A0A6J2KAK2_BOMMA</name>
<dbReference type="Proteomes" id="UP000504629">
    <property type="component" value="Unplaced"/>
</dbReference>
<sequence>MNEYCSLGHMSRVDLYAKPHYIMPHHGVFRNHRTTTAKLRVAFNGSQNSSSNISLNELQLVGPPIQGDVFSILLRFRQPKFVACTDIEKVYREVPISDRLECYKLKTVT</sequence>
<accession>A0A6J2KAK2</accession>
<dbReference type="OrthoDB" id="7454926at2759"/>
<evidence type="ECO:0000313" key="2">
    <source>
        <dbReference type="RefSeq" id="XP_028038678.1"/>
    </source>
</evidence>
<keyword evidence="1" id="KW-1185">Reference proteome</keyword>
<dbReference type="RefSeq" id="XP_028038678.1">
    <property type="nucleotide sequence ID" value="XM_028182877.1"/>
</dbReference>